<dbReference type="InterPro" id="IPR016155">
    <property type="entry name" value="Mopterin_synth/thiamin_S_b"/>
</dbReference>
<proteinExistence type="predicted"/>
<keyword evidence="2" id="KW-1185">Reference proteome</keyword>
<dbReference type="AlphaFoldDB" id="A0A9X3EZB9"/>
<reference evidence="1" key="1">
    <citation type="submission" date="2022-11" db="EMBL/GenBank/DDBJ databases">
        <title>Minimal conservation of predation-associated metabolite biosynthetic gene clusters underscores biosynthetic potential of Myxococcota including descriptions for ten novel species: Archangium lansinium sp. nov., Myxococcus landrumus sp. nov., Nannocystis bai.</title>
        <authorList>
            <person name="Ahearne A."/>
            <person name="Stevens C."/>
            <person name="Phillips K."/>
        </authorList>
    </citation>
    <scope>NUCLEOTIDE SEQUENCE</scope>
    <source>
        <strain evidence="1">Na p29</strain>
    </source>
</reference>
<evidence type="ECO:0000313" key="1">
    <source>
        <dbReference type="EMBL" id="MCY1008706.1"/>
    </source>
</evidence>
<organism evidence="1 2">
    <name type="scientific">Nannocystis pusilla</name>
    <dbReference type="NCBI Taxonomy" id="889268"/>
    <lineage>
        <taxon>Bacteria</taxon>
        <taxon>Pseudomonadati</taxon>
        <taxon>Myxococcota</taxon>
        <taxon>Polyangia</taxon>
        <taxon>Nannocystales</taxon>
        <taxon>Nannocystaceae</taxon>
        <taxon>Nannocystis</taxon>
    </lineage>
</organism>
<name>A0A9X3EZB9_9BACT</name>
<dbReference type="Proteomes" id="UP001150924">
    <property type="component" value="Unassembled WGS sequence"/>
</dbReference>
<protein>
    <submittedName>
        <fullName evidence="1">MoaD/ThiS family protein</fullName>
    </submittedName>
</protein>
<gene>
    <name evidence="1" type="ORF">OV079_24725</name>
</gene>
<accession>A0A9X3EZB9</accession>
<evidence type="ECO:0000313" key="2">
    <source>
        <dbReference type="Proteomes" id="UP001150924"/>
    </source>
</evidence>
<comment type="caution">
    <text evidence="1">The sequence shown here is derived from an EMBL/GenBank/DDBJ whole genome shotgun (WGS) entry which is preliminary data.</text>
</comment>
<dbReference type="SUPFAM" id="SSF54285">
    <property type="entry name" value="MoaD/ThiS"/>
    <property type="match status" value="1"/>
</dbReference>
<dbReference type="CDD" id="cd17040">
    <property type="entry name" value="Ubl_MoaD_like"/>
    <property type="match status" value="1"/>
</dbReference>
<dbReference type="Gene3D" id="3.10.20.30">
    <property type="match status" value="1"/>
</dbReference>
<dbReference type="InterPro" id="IPR012675">
    <property type="entry name" value="Beta-grasp_dom_sf"/>
</dbReference>
<dbReference type="RefSeq" id="WP_267771313.1">
    <property type="nucleotide sequence ID" value="NZ_JAPNKE010000002.1"/>
</dbReference>
<sequence length="86" mass="8627">MVTVELYGVPRLRAGASRVEVPAGTLGSILHALASSLPGLVPDIVHDGRLTEHALVAVDGREIVADPALPIADGTVLVLISAAAGG</sequence>
<dbReference type="EMBL" id="JAPNKE010000002">
    <property type="protein sequence ID" value="MCY1008706.1"/>
    <property type="molecule type" value="Genomic_DNA"/>
</dbReference>